<evidence type="ECO:0000256" key="1">
    <source>
        <dbReference type="SAM" id="MobiDB-lite"/>
    </source>
</evidence>
<organism evidence="2 3">
    <name type="scientific">Coregonus suidteri</name>
    <dbReference type="NCBI Taxonomy" id="861788"/>
    <lineage>
        <taxon>Eukaryota</taxon>
        <taxon>Metazoa</taxon>
        <taxon>Chordata</taxon>
        <taxon>Craniata</taxon>
        <taxon>Vertebrata</taxon>
        <taxon>Euteleostomi</taxon>
        <taxon>Actinopterygii</taxon>
        <taxon>Neopterygii</taxon>
        <taxon>Teleostei</taxon>
        <taxon>Protacanthopterygii</taxon>
        <taxon>Salmoniformes</taxon>
        <taxon>Salmonidae</taxon>
        <taxon>Coregoninae</taxon>
        <taxon>Coregonus</taxon>
    </lineage>
</organism>
<dbReference type="InterPro" id="IPR008160">
    <property type="entry name" value="Collagen"/>
</dbReference>
<sequence length="97" mass="10055">MITEDSYPYTTTTQVPYEQEPYYEESLQAPGGGEASLGEEGPTDCNCEPGEPGFAGFAGPKGARGLQGKDGFPGAQGREGYKGFKGVLGRGGDTGPE</sequence>
<gene>
    <name evidence="2" type="ORF">J4Q44_G00020060</name>
</gene>
<keyword evidence="3" id="KW-1185">Reference proteome</keyword>
<comment type="caution">
    <text evidence="2">The sequence shown here is derived from an EMBL/GenBank/DDBJ whole genome shotgun (WGS) entry which is preliminary data.</text>
</comment>
<evidence type="ECO:0000313" key="2">
    <source>
        <dbReference type="EMBL" id="KAK6326361.1"/>
    </source>
</evidence>
<dbReference type="AlphaFoldDB" id="A0AAN8R5Z0"/>
<evidence type="ECO:0000313" key="3">
    <source>
        <dbReference type="Proteomes" id="UP001356427"/>
    </source>
</evidence>
<name>A0AAN8R5Z0_9TELE</name>
<protein>
    <submittedName>
        <fullName evidence="2">Uncharacterized protein</fullName>
    </submittedName>
</protein>
<reference evidence="2 3" key="1">
    <citation type="submission" date="2021-04" db="EMBL/GenBank/DDBJ databases">
        <authorList>
            <person name="De Guttry C."/>
            <person name="Zahm M."/>
            <person name="Klopp C."/>
            <person name="Cabau C."/>
            <person name="Louis A."/>
            <person name="Berthelot C."/>
            <person name="Parey E."/>
            <person name="Roest Crollius H."/>
            <person name="Montfort J."/>
            <person name="Robinson-Rechavi M."/>
            <person name="Bucao C."/>
            <person name="Bouchez O."/>
            <person name="Gislard M."/>
            <person name="Lluch J."/>
            <person name="Milhes M."/>
            <person name="Lampietro C."/>
            <person name="Lopez Roques C."/>
            <person name="Donnadieu C."/>
            <person name="Braasch I."/>
            <person name="Desvignes T."/>
            <person name="Postlethwait J."/>
            <person name="Bobe J."/>
            <person name="Wedekind C."/>
            <person name="Guiguen Y."/>
        </authorList>
    </citation>
    <scope>NUCLEOTIDE SEQUENCE [LARGE SCALE GENOMIC DNA]</scope>
    <source>
        <strain evidence="2">Cs_M1</strain>
        <tissue evidence="2">Blood</tissue>
    </source>
</reference>
<feature type="compositionally biased region" description="Low complexity" evidence="1">
    <location>
        <begin position="51"/>
        <end position="64"/>
    </location>
</feature>
<dbReference type="Proteomes" id="UP001356427">
    <property type="component" value="Unassembled WGS sequence"/>
</dbReference>
<feature type="region of interest" description="Disordered" evidence="1">
    <location>
        <begin position="51"/>
        <end position="97"/>
    </location>
</feature>
<proteinExistence type="predicted"/>
<dbReference type="Pfam" id="PF01391">
    <property type="entry name" value="Collagen"/>
    <property type="match status" value="1"/>
</dbReference>
<accession>A0AAN8R5Z0</accession>
<dbReference type="EMBL" id="JAGTTL010000002">
    <property type="protein sequence ID" value="KAK6326361.1"/>
    <property type="molecule type" value="Genomic_DNA"/>
</dbReference>
<feature type="non-terminal residue" evidence="2">
    <location>
        <position position="97"/>
    </location>
</feature>
<feature type="compositionally biased region" description="Gly residues" evidence="1">
    <location>
        <begin position="86"/>
        <end position="97"/>
    </location>
</feature>